<sequence length="570" mass="61311">GRKHSDHKGKATVPSAELANGLSLPPLVPPTRNPGKTQKVGDARKAWHRLWPPGCPAKVISEQPMCPSLYRDAGGCLLRPLCLPLPWISLLEGRQPRLGNLEQRILEVLRDSGSPVKTAQLVMKCQVPRKKLNQVLYKMQKESKAVLLVGPATWCLTNGGTEEVVPAELAERPQKDAVAIPWKPGSELSQRPHGPHRALIIAQALGMKTAKEVNPDLYAMRNKHLLDLDQKSNTWAIYRPGRPFTCCPHLDGAEGRAVKRKHNTQHLVLAGLPLSSLPAPPRQKLAVLLLTRPWKRVPGGRGMLAGVTREGFLEQNPINMISQNGPNSHISIENSEAIQIGHRNVIVRQMASGENGAPTDPSTHGPLAGSWGPQDIRMEKSVLRHVQMGHGNEMSLHGNPAKGPAYSTCGSPPGPEASIKIQIPEPGPHSEGGVAQRVHIRSCFLEDTTVGNNNKMTVNPGAADPRGVARAGEPGGSTDPPSRAARSRSEVPPGSSQAAPVNAETLISGELAAMTLKTQGSQKYGRHLLSDRIAEPASPEGGTQCKQPKTPDKLLQESQGPCLQHCSPEP</sequence>
<dbReference type="Gene3D" id="1.10.10.10">
    <property type="entry name" value="Winged helix-like DNA-binding domain superfamily/Winged helix DNA-binding domain"/>
    <property type="match status" value="2"/>
</dbReference>
<evidence type="ECO:0000256" key="2">
    <source>
        <dbReference type="SAM" id="MobiDB-lite"/>
    </source>
</evidence>
<feature type="domain" description="Z-binding" evidence="3">
    <location>
        <begin position="95"/>
        <end position="158"/>
    </location>
</feature>
<dbReference type="InterPro" id="IPR042361">
    <property type="entry name" value="ZBP1"/>
</dbReference>
<dbReference type="GO" id="GO:0003726">
    <property type="term" value="F:double-stranded RNA adenosine deaminase activity"/>
    <property type="evidence" value="ECO:0007669"/>
    <property type="project" value="InterPro"/>
</dbReference>
<protein>
    <recommendedName>
        <fullName evidence="3">Z-binding domain-containing protein</fullName>
    </recommendedName>
</protein>
<dbReference type="Pfam" id="PF02295">
    <property type="entry name" value="z-alpha"/>
    <property type="match status" value="1"/>
</dbReference>
<evidence type="ECO:0000313" key="4">
    <source>
        <dbReference type="EMBL" id="TKC34639.1"/>
    </source>
</evidence>
<dbReference type="GO" id="GO:0003677">
    <property type="term" value="F:DNA binding"/>
    <property type="evidence" value="ECO:0007669"/>
    <property type="project" value="InterPro"/>
</dbReference>
<dbReference type="Pfam" id="PF12721">
    <property type="entry name" value="RHIM"/>
    <property type="match status" value="1"/>
</dbReference>
<dbReference type="AlphaFoldDB" id="A0A4U1EER1"/>
<feature type="region of interest" description="Disordered" evidence="2">
    <location>
        <begin position="533"/>
        <end position="570"/>
    </location>
</feature>
<name>A0A4U1EER1_MONMO</name>
<dbReference type="GO" id="GO:0060340">
    <property type="term" value="P:positive regulation of type I interferon-mediated signaling pathway"/>
    <property type="evidence" value="ECO:0007669"/>
    <property type="project" value="InterPro"/>
</dbReference>
<dbReference type="SUPFAM" id="SSF46785">
    <property type="entry name" value="Winged helix' DNA-binding domain"/>
    <property type="match status" value="2"/>
</dbReference>
<dbReference type="GO" id="GO:0005634">
    <property type="term" value="C:nucleus"/>
    <property type="evidence" value="ECO:0007669"/>
    <property type="project" value="TreeGrafter"/>
</dbReference>
<proteinExistence type="predicted"/>
<dbReference type="PANTHER" id="PTHR14966:SF0">
    <property type="entry name" value="Z-DNA-BINDING PROTEIN 1"/>
    <property type="match status" value="1"/>
</dbReference>
<dbReference type="EMBL" id="RWIC01001786">
    <property type="protein sequence ID" value="TKC34639.1"/>
    <property type="molecule type" value="Genomic_DNA"/>
</dbReference>
<feature type="region of interest" description="Disordered" evidence="2">
    <location>
        <begin position="450"/>
        <end position="500"/>
    </location>
</feature>
<dbReference type="PROSITE" id="PS50139">
    <property type="entry name" value="Z_BINDING"/>
    <property type="match status" value="1"/>
</dbReference>
<feature type="non-terminal residue" evidence="4">
    <location>
        <position position="1"/>
    </location>
</feature>
<comment type="caution">
    <text evidence="4">The sequence shown here is derived from an EMBL/GenBank/DDBJ whole genome shotgun (WGS) entry which is preliminary data.</text>
</comment>
<dbReference type="PANTHER" id="PTHR14966">
    <property type="entry name" value="Z-DNA-BINDING PROTEIN 1"/>
    <property type="match status" value="1"/>
</dbReference>
<keyword evidence="1" id="KW-0694">RNA-binding</keyword>
<evidence type="ECO:0000259" key="3">
    <source>
        <dbReference type="PROSITE" id="PS50139"/>
    </source>
</evidence>
<dbReference type="InterPro" id="IPR025735">
    <property type="entry name" value="RHIM"/>
</dbReference>
<accession>A0A4U1EER1</accession>
<dbReference type="InterPro" id="IPR036388">
    <property type="entry name" value="WH-like_DNA-bd_sf"/>
</dbReference>
<dbReference type="GO" id="GO:0003723">
    <property type="term" value="F:RNA binding"/>
    <property type="evidence" value="ECO:0007669"/>
    <property type="project" value="UniProtKB-KW"/>
</dbReference>
<dbReference type="SMART" id="SM00550">
    <property type="entry name" value="Zalpha"/>
    <property type="match status" value="2"/>
</dbReference>
<dbReference type="InterPro" id="IPR042371">
    <property type="entry name" value="Z_dom"/>
</dbReference>
<organism evidence="4 5">
    <name type="scientific">Monodon monoceros</name>
    <name type="common">Narwhal</name>
    <name type="synonym">Ceratodon monodon</name>
    <dbReference type="NCBI Taxonomy" id="40151"/>
    <lineage>
        <taxon>Eukaryota</taxon>
        <taxon>Metazoa</taxon>
        <taxon>Chordata</taxon>
        <taxon>Craniata</taxon>
        <taxon>Vertebrata</taxon>
        <taxon>Euteleostomi</taxon>
        <taxon>Mammalia</taxon>
        <taxon>Eutheria</taxon>
        <taxon>Laurasiatheria</taxon>
        <taxon>Artiodactyla</taxon>
        <taxon>Whippomorpha</taxon>
        <taxon>Cetacea</taxon>
        <taxon>Odontoceti</taxon>
        <taxon>Monodontidae</taxon>
        <taxon>Monodon</taxon>
    </lineage>
</organism>
<evidence type="ECO:0000313" key="5">
    <source>
        <dbReference type="Proteomes" id="UP000308365"/>
    </source>
</evidence>
<reference evidence="5" key="1">
    <citation type="journal article" date="2019" name="IScience">
        <title>Narwhal Genome Reveals Long-Term Low Genetic Diversity despite Current Large Abundance Size.</title>
        <authorList>
            <person name="Westbury M.V."/>
            <person name="Petersen B."/>
            <person name="Garde E."/>
            <person name="Heide-Jorgensen M.P."/>
            <person name="Lorenzen E.D."/>
        </authorList>
    </citation>
    <scope>NUCLEOTIDE SEQUENCE [LARGE SCALE GENOMIC DNA]</scope>
</reference>
<gene>
    <name evidence="4" type="ORF">EI555_011770</name>
</gene>
<dbReference type="Proteomes" id="UP000308365">
    <property type="component" value="Unassembled WGS sequence"/>
</dbReference>
<evidence type="ECO:0000256" key="1">
    <source>
        <dbReference type="ARBA" id="ARBA00022884"/>
    </source>
</evidence>
<dbReference type="InterPro" id="IPR036390">
    <property type="entry name" value="WH_DNA-bd_sf"/>
</dbReference>
<feature type="region of interest" description="Disordered" evidence="2">
    <location>
        <begin position="1"/>
        <end position="39"/>
    </location>
</feature>